<comment type="cofactor">
    <cofactor evidence="1">
        <name>FMN</name>
        <dbReference type="ChEBI" id="CHEBI:58210"/>
    </cofactor>
</comment>
<evidence type="ECO:0000256" key="15">
    <source>
        <dbReference type="ARBA" id="ARBA00023291"/>
    </source>
</evidence>
<comment type="cofactor">
    <cofactor evidence="3">
        <name>FAD</name>
        <dbReference type="ChEBI" id="CHEBI:57692"/>
    </cofactor>
</comment>
<dbReference type="Pfam" id="PF00310">
    <property type="entry name" value="GATase_2"/>
    <property type="match status" value="1"/>
</dbReference>
<evidence type="ECO:0000256" key="7">
    <source>
        <dbReference type="ARBA" id="ARBA00022643"/>
    </source>
</evidence>
<keyword evidence="7" id="KW-0288">FMN</keyword>
<keyword evidence="12" id="KW-0408">Iron</keyword>
<dbReference type="EMBL" id="SRJD01000015">
    <property type="protein sequence ID" value="TGA97226.1"/>
    <property type="molecule type" value="Genomic_DNA"/>
</dbReference>
<evidence type="ECO:0000256" key="8">
    <source>
        <dbReference type="ARBA" id="ARBA00022723"/>
    </source>
</evidence>
<evidence type="ECO:0000256" key="5">
    <source>
        <dbReference type="ARBA" id="ARBA00022605"/>
    </source>
</evidence>
<keyword evidence="6" id="KW-0285">Flavoprotein</keyword>
<dbReference type="PANTHER" id="PTHR11938:SF133">
    <property type="entry name" value="GLUTAMATE SYNTHASE (NADH)"/>
    <property type="match status" value="1"/>
</dbReference>
<comment type="caution">
    <text evidence="18">The sequence shown here is derived from an EMBL/GenBank/DDBJ whole genome shotgun (WGS) entry which is preliminary data.</text>
</comment>
<evidence type="ECO:0000256" key="13">
    <source>
        <dbReference type="ARBA" id="ARBA00023014"/>
    </source>
</evidence>
<evidence type="ECO:0000256" key="9">
    <source>
        <dbReference type="ARBA" id="ARBA00022827"/>
    </source>
</evidence>
<comment type="pathway">
    <text evidence="16">Amino-acid biosynthesis.</text>
</comment>
<organism evidence="18 19">
    <name type="scientific">Sporolactobacillus shoreae</name>
    <dbReference type="NCBI Taxonomy" id="1465501"/>
    <lineage>
        <taxon>Bacteria</taxon>
        <taxon>Bacillati</taxon>
        <taxon>Bacillota</taxon>
        <taxon>Bacilli</taxon>
        <taxon>Bacillales</taxon>
        <taxon>Sporolactobacillaceae</taxon>
        <taxon>Sporolactobacillus</taxon>
    </lineage>
</organism>
<dbReference type="Gene3D" id="3.20.20.70">
    <property type="entry name" value="Aldolase class I"/>
    <property type="match status" value="2"/>
</dbReference>
<dbReference type="InterPro" id="IPR036485">
    <property type="entry name" value="Glu_synth_asu_C_sf"/>
</dbReference>
<feature type="domain" description="Glutamine amidotransferase type-2" evidence="17">
    <location>
        <begin position="25"/>
        <end position="406"/>
    </location>
</feature>
<dbReference type="InterPro" id="IPR006982">
    <property type="entry name" value="Glu_synth_centr_N"/>
</dbReference>
<evidence type="ECO:0000256" key="14">
    <source>
        <dbReference type="ARBA" id="ARBA00023164"/>
    </source>
</evidence>
<evidence type="ECO:0000256" key="3">
    <source>
        <dbReference type="ARBA" id="ARBA00001974"/>
    </source>
</evidence>
<dbReference type="CDD" id="cd02808">
    <property type="entry name" value="GltS_FMN"/>
    <property type="match status" value="1"/>
</dbReference>
<dbReference type="SUPFAM" id="SSF51395">
    <property type="entry name" value="FMN-linked oxidoreductases"/>
    <property type="match status" value="1"/>
</dbReference>
<dbReference type="NCBIfam" id="NF008730">
    <property type="entry name" value="PRK11750.1"/>
    <property type="match status" value="1"/>
</dbReference>
<dbReference type="SUPFAM" id="SSF56235">
    <property type="entry name" value="N-terminal nucleophile aminohydrolases (Ntn hydrolases)"/>
    <property type="match status" value="1"/>
</dbReference>
<dbReference type="PANTHER" id="PTHR11938">
    <property type="entry name" value="FAD NADPH DEHYDROGENASE/OXIDOREDUCTASE"/>
    <property type="match status" value="1"/>
</dbReference>
<keyword evidence="15" id="KW-0003">3Fe-4S</keyword>
<dbReference type="Proteomes" id="UP000298347">
    <property type="component" value="Unassembled WGS sequence"/>
</dbReference>
<keyword evidence="11 18" id="KW-0560">Oxidoreductase</keyword>
<keyword evidence="19" id="KW-1185">Reference proteome</keyword>
<gene>
    <name evidence="18" type="primary">gltB</name>
    <name evidence="18" type="ORF">E4665_12570</name>
</gene>
<dbReference type="InterPro" id="IPR002489">
    <property type="entry name" value="Glu_synth_asu_C"/>
</dbReference>
<dbReference type="GO" id="GO:0006537">
    <property type="term" value="P:glutamate biosynthetic process"/>
    <property type="evidence" value="ECO:0007669"/>
    <property type="project" value="UniProtKB-KW"/>
</dbReference>
<comment type="similarity">
    <text evidence="4">Belongs to the glutamate synthase family.</text>
</comment>
<dbReference type="CDD" id="cd00982">
    <property type="entry name" value="gltB_C"/>
    <property type="match status" value="1"/>
</dbReference>
<dbReference type="FunFam" id="2.160.20.60:FF:000001">
    <property type="entry name" value="Glutamate synthase, large subunit"/>
    <property type="match status" value="1"/>
</dbReference>
<dbReference type="Gene3D" id="3.60.20.10">
    <property type="entry name" value="Glutamine Phosphoribosylpyrophosphate, subunit 1, domain 1"/>
    <property type="match status" value="1"/>
</dbReference>
<evidence type="ECO:0000256" key="12">
    <source>
        <dbReference type="ARBA" id="ARBA00023004"/>
    </source>
</evidence>
<evidence type="ECO:0000256" key="10">
    <source>
        <dbReference type="ARBA" id="ARBA00022962"/>
    </source>
</evidence>
<keyword evidence="10" id="KW-0315">Glutamine amidotransferase</keyword>
<dbReference type="GO" id="GO:0046872">
    <property type="term" value="F:metal ion binding"/>
    <property type="evidence" value="ECO:0007669"/>
    <property type="project" value="UniProtKB-KW"/>
</dbReference>
<dbReference type="PROSITE" id="PS51278">
    <property type="entry name" value="GATASE_TYPE_2"/>
    <property type="match status" value="1"/>
</dbReference>
<dbReference type="OrthoDB" id="9758182at2"/>
<comment type="cofactor">
    <cofactor evidence="2">
        <name>[3Fe-4S] cluster</name>
        <dbReference type="ChEBI" id="CHEBI:21137"/>
    </cofactor>
</comment>
<dbReference type="Pfam" id="PF01493">
    <property type="entry name" value="GXGXG"/>
    <property type="match status" value="1"/>
</dbReference>
<evidence type="ECO:0000256" key="16">
    <source>
        <dbReference type="ARBA" id="ARBA00029440"/>
    </source>
</evidence>
<dbReference type="GO" id="GO:0004355">
    <property type="term" value="F:glutamate synthase (NADPH) activity"/>
    <property type="evidence" value="ECO:0007669"/>
    <property type="project" value="UniProtKB-EC"/>
</dbReference>
<protein>
    <submittedName>
        <fullName evidence="18">Glutamate synthase large subunit</fullName>
        <ecNumber evidence="18">1.4.1.13</ecNumber>
    </submittedName>
</protein>
<dbReference type="CDD" id="cd00713">
    <property type="entry name" value="GltS"/>
    <property type="match status" value="1"/>
</dbReference>
<keyword evidence="9" id="KW-0274">FAD</keyword>
<dbReference type="SUPFAM" id="SSF69336">
    <property type="entry name" value="Alpha subunit of glutamate synthase, C-terminal domain"/>
    <property type="match status" value="1"/>
</dbReference>
<dbReference type="InterPro" id="IPR013785">
    <property type="entry name" value="Aldolase_TIM"/>
</dbReference>
<dbReference type="InterPro" id="IPR029055">
    <property type="entry name" value="Ntn_hydrolases_N"/>
</dbReference>
<dbReference type="InterPro" id="IPR050711">
    <property type="entry name" value="ET-N_metabolism_enzyme"/>
</dbReference>
<evidence type="ECO:0000313" key="19">
    <source>
        <dbReference type="Proteomes" id="UP000298347"/>
    </source>
</evidence>
<proteinExistence type="inferred from homology"/>
<dbReference type="InterPro" id="IPR002932">
    <property type="entry name" value="Glu_synthdom"/>
</dbReference>
<dbReference type="Gene3D" id="2.160.20.60">
    <property type="entry name" value="Glutamate synthase, alpha subunit, C-terminal domain"/>
    <property type="match status" value="1"/>
</dbReference>
<evidence type="ECO:0000259" key="17">
    <source>
        <dbReference type="PROSITE" id="PS51278"/>
    </source>
</evidence>
<evidence type="ECO:0000256" key="6">
    <source>
        <dbReference type="ARBA" id="ARBA00022630"/>
    </source>
</evidence>
<reference evidence="18 19" key="1">
    <citation type="journal article" date="2015" name="Int. J. Syst. Evol. Microbiol.">
        <title>Sporolactobacillus shoreae sp. nov. and Sporolactobacillus spathodeae sp. nov., two spore-forming lactic acid bacteria isolated from tree barks in Thailand.</title>
        <authorList>
            <person name="Thamacharoensuk T."/>
            <person name="Kitahara M."/>
            <person name="Ohkuma M."/>
            <person name="Thongchul N."/>
            <person name="Tanasupawat S."/>
        </authorList>
    </citation>
    <scope>NUCLEOTIDE SEQUENCE [LARGE SCALE GENOMIC DNA]</scope>
    <source>
        <strain evidence="18 19">BK92</strain>
    </source>
</reference>
<sequence>MITKGETRANVSEGLYRPEFEHDSCGIGLYADIKGRASNDVVKTALEMLARLDHRAGKAADGKTGDGAGILVQIPNQFFQSVCNFSLPSAGHYGVGMFFMPQDRSARMVAIGKIKACIAARNLRLYGERDVPVEENEISRLARSKAPFMYQMFIGTAGQDSGHALDIELYLLRKAIEVKLKNEVYVASLSSQTLVYKGMLRAKEVSAFYTDLQDEHFVSALALVHSRYSTNTFPSWQRAHPNRMIVHNGEINTIRGNMSWFNAKAKRLEGGRLPQIIDPDGSDSAIFDNVLEFLTYHGFSLSHAIMLMVPEPWENQSELPEYLRDFYEFHSRMMEPWDGPMALGFCNGKQIGAILDRNGLRPARYYITNDDKVVFSSEVGVADLDASNIRERCHLKPGQLLLIDTEKGRIVPSDELKKEICQAEDYHKLLKESVIRIKDESPEPEKISDTVRLFQQKVQGYTYEDLTKAIEPMAETGKEPTGSMANDTPLAVLSNKSQVLFDYFKQWFSQVTNPPIDAIREAWVMSKITWLGPQVGLLDPVRHVSTQIRLNHPVLDRKTFCSIQRQGLKTAVIQTLFSADKGNGGLSEALGQLILKTDQQIHDGASLIILSDRALDEKKVPIPSLLAVSAVHHHLIDQGTRTQVSLIVDSGEPHDSHQISLLLGYGADAIHPYLALESVSELKQTGHLSVSEEEAEQNYIKALVGGIVKIMSKVGISSIQSYRGAQTFEALGLSDELIEKYFKGTVSQIGGIGLNEISEESLRRHHKATEELLLGDLKTLDDGSTLQWRQGGEQHKIEPLIVHMLQQATRRNEYKLYKDYAEMVDDAPFSTIRSLLTFEKDRQPIPLDEVEPVEDILKRFKTGAMSYGSISKEAHEALAIAMNRIGGKSNSGEGGEDADRFVRDENGDWRRSAIKQVASARFGVTSYYLSEAAELQIKMAQGAKPGEGGMLPAGKVYPWIAHTRRATTGVALISPPPHHDIYSIEDLAQLIYDLKSSNPKARISVKLVAKGGVGTIAAGVAKGKADVILISGHDGGTGAASKTSIKHAGLPWELGLAEAHQTLMKNGLRDRVRLETDGKLMTGRDVLIAACLGAEEYGFATAPLVVLGCLMMRACHLDSCPVGIATQNPELRKHFNGSPDYIVNFMTFIARDIREQLAGLGYRSLDEVIGQAHLLRIKKEVHNHWKAKYLDLSDLLYQAESDVSKRHFARAQDHHIERRFDERNLISTCLPTIENKRPVHLSYKLRNSDRTVGTTLGYVISKSTGGRGLPEDTINLSFTGSAGQSFASFIPRGVTMTLTGDANDYVGKGLSGGKVIIKSEEVVGVPMDSQAMMGNVAFFGAAEGEAYIRGTAGGRFCVRNSGAYAVVEGVGENGCEYMTGGKVIVLGSIGRNFAAGMSGGTAYVLPEGQPSEVLAHINHELVNIEKLTDKKELEAVYGLIRNHLNYTGSPKAGNILENWEEYAERFIKIIPRDYEAILAQIGHYKAQGLSEEQAKEEAFYLKKQGKLAVPKSDYQPV</sequence>
<evidence type="ECO:0000256" key="4">
    <source>
        <dbReference type="ARBA" id="ARBA00009716"/>
    </source>
</evidence>
<keyword evidence="8" id="KW-0479">Metal-binding</keyword>
<evidence type="ECO:0000256" key="1">
    <source>
        <dbReference type="ARBA" id="ARBA00001917"/>
    </source>
</evidence>
<accession>A0A4Z0GKN3</accession>
<dbReference type="Pfam" id="PF01645">
    <property type="entry name" value="Glu_synthase"/>
    <property type="match status" value="1"/>
</dbReference>
<dbReference type="GO" id="GO:0019676">
    <property type="term" value="P:ammonia assimilation cycle"/>
    <property type="evidence" value="ECO:0007669"/>
    <property type="project" value="TreeGrafter"/>
</dbReference>
<dbReference type="InterPro" id="IPR017932">
    <property type="entry name" value="GATase_2_dom"/>
</dbReference>
<keyword evidence="14" id="KW-0314">Glutamate biosynthesis</keyword>
<name>A0A4Z0GKN3_9BACL</name>
<evidence type="ECO:0000313" key="18">
    <source>
        <dbReference type="EMBL" id="TGA97226.1"/>
    </source>
</evidence>
<keyword evidence="5" id="KW-0028">Amino-acid biosynthesis</keyword>
<dbReference type="EC" id="1.4.1.13" evidence="18"/>
<evidence type="ECO:0000256" key="2">
    <source>
        <dbReference type="ARBA" id="ARBA00001927"/>
    </source>
</evidence>
<dbReference type="GO" id="GO:0051538">
    <property type="term" value="F:3 iron, 4 sulfur cluster binding"/>
    <property type="evidence" value="ECO:0007669"/>
    <property type="project" value="UniProtKB-KW"/>
</dbReference>
<keyword evidence="13" id="KW-0411">Iron-sulfur</keyword>
<dbReference type="Pfam" id="PF04898">
    <property type="entry name" value="Glu_syn_central"/>
    <property type="match status" value="1"/>
</dbReference>
<dbReference type="RefSeq" id="WP_135349141.1">
    <property type="nucleotide sequence ID" value="NZ_SRJD01000015.1"/>
</dbReference>
<evidence type="ECO:0000256" key="11">
    <source>
        <dbReference type="ARBA" id="ARBA00023002"/>
    </source>
</evidence>